<keyword evidence="3" id="KW-1185">Reference proteome</keyword>
<evidence type="ECO:0000313" key="2">
    <source>
        <dbReference type="EMBL" id="MBB5997055.1"/>
    </source>
</evidence>
<feature type="transmembrane region" description="Helical" evidence="1">
    <location>
        <begin position="91"/>
        <end position="111"/>
    </location>
</feature>
<feature type="transmembrane region" description="Helical" evidence="1">
    <location>
        <begin position="55"/>
        <end position="79"/>
    </location>
</feature>
<name>A0A841E1P6_9ACTN</name>
<feature type="transmembrane region" description="Helical" evidence="1">
    <location>
        <begin position="31"/>
        <end position="49"/>
    </location>
</feature>
<proteinExistence type="predicted"/>
<comment type="caution">
    <text evidence="2">The sequence shown here is derived from an EMBL/GenBank/DDBJ whole genome shotgun (WGS) entry which is preliminary data.</text>
</comment>
<keyword evidence="1" id="KW-0472">Membrane</keyword>
<dbReference type="Proteomes" id="UP000578077">
    <property type="component" value="Unassembled WGS sequence"/>
</dbReference>
<dbReference type="EMBL" id="JACHLY010000001">
    <property type="protein sequence ID" value="MBB5997055.1"/>
    <property type="molecule type" value="Genomic_DNA"/>
</dbReference>
<evidence type="ECO:0000256" key="1">
    <source>
        <dbReference type="SAM" id="Phobius"/>
    </source>
</evidence>
<feature type="transmembrane region" description="Helical" evidence="1">
    <location>
        <begin position="123"/>
        <end position="146"/>
    </location>
</feature>
<gene>
    <name evidence="2" type="ORF">HNR25_000806</name>
</gene>
<accession>A0A841E1P6</accession>
<organism evidence="2 3">
    <name type="scientific">Streptomonospora salina</name>
    <dbReference type="NCBI Taxonomy" id="104205"/>
    <lineage>
        <taxon>Bacteria</taxon>
        <taxon>Bacillati</taxon>
        <taxon>Actinomycetota</taxon>
        <taxon>Actinomycetes</taxon>
        <taxon>Streptosporangiales</taxon>
        <taxon>Nocardiopsidaceae</taxon>
        <taxon>Streptomonospora</taxon>
    </lineage>
</organism>
<dbReference type="RefSeq" id="WP_184633374.1">
    <property type="nucleotide sequence ID" value="NZ_BAABKT010000003.1"/>
</dbReference>
<sequence>MEQEQEARAARDGVRRRQEAVGRELGRYRPVWWMTALYVLGMYLVMASIELGAAGSLLVAGGGFAALVVSGVLAIVRAGRSPVGARRPMWTPLRLAVTAAWLVGILAVFLLADSILDDHLAEWLAPFAAGLPAAVVTWFFAQWMWWVSFGPRRSSPGAR</sequence>
<keyword evidence="1" id="KW-0812">Transmembrane</keyword>
<dbReference type="AlphaFoldDB" id="A0A841E1P6"/>
<protein>
    <submittedName>
        <fullName evidence="2">Uncharacterized protein</fullName>
    </submittedName>
</protein>
<evidence type="ECO:0000313" key="3">
    <source>
        <dbReference type="Proteomes" id="UP000578077"/>
    </source>
</evidence>
<keyword evidence="1" id="KW-1133">Transmembrane helix</keyword>
<reference evidence="2 3" key="1">
    <citation type="submission" date="2020-08" db="EMBL/GenBank/DDBJ databases">
        <title>Sequencing the genomes of 1000 actinobacteria strains.</title>
        <authorList>
            <person name="Klenk H.-P."/>
        </authorList>
    </citation>
    <scope>NUCLEOTIDE SEQUENCE [LARGE SCALE GENOMIC DNA]</scope>
    <source>
        <strain evidence="2 3">DSM 44593</strain>
    </source>
</reference>